<dbReference type="Pfam" id="PF01261">
    <property type="entry name" value="AP_endonuc_2"/>
    <property type="match status" value="1"/>
</dbReference>
<evidence type="ECO:0000313" key="3">
    <source>
        <dbReference type="Proteomes" id="UP000325292"/>
    </source>
</evidence>
<dbReference type="PANTHER" id="PTHR21445">
    <property type="entry name" value="ENDONUCLEASE IV ENDODEOXYRIBONUCLEASE IV"/>
    <property type="match status" value="1"/>
</dbReference>
<dbReference type="Gene3D" id="3.20.20.150">
    <property type="entry name" value="Divalent-metal-dependent TIM barrel enzymes"/>
    <property type="match status" value="1"/>
</dbReference>
<feature type="domain" description="Xylose isomerase-like TIM barrel" evidence="1">
    <location>
        <begin position="20"/>
        <end position="265"/>
    </location>
</feature>
<sequence length="276" mass="30472">MKLGAQLSTTRGLKTAIMEASERGLSVLQVFSRSPVGGQSKELPKTGTVSAWLEQAHIRPFFVHAPYFVNPAATDPTMQERARAVLAEEMVRVKRLHGDFLVLHPGHCQGIGDEAKAAGLEILAGTLRYMLTRPGIILMENTAGQGRELGSTFDELHELFRHLGRIRRVGILLDTAHAMAAGFPLHTTEDVTRFLGAVERGVGLNRVRGVHLNDNAYPVGSHRDRHAHLLTGHLGLPALKALLREVRDRSWPLILETPGSTVEAREHDLWQIEQLL</sequence>
<gene>
    <name evidence="2" type="ORF">BXT84_06945</name>
</gene>
<dbReference type="InterPro" id="IPR013022">
    <property type="entry name" value="Xyl_isomerase-like_TIM-brl"/>
</dbReference>
<dbReference type="SMART" id="SM00518">
    <property type="entry name" value="AP2Ec"/>
    <property type="match status" value="1"/>
</dbReference>
<evidence type="ECO:0000313" key="2">
    <source>
        <dbReference type="EMBL" id="AUW93712.1"/>
    </source>
</evidence>
<dbReference type="PROSITE" id="PS51432">
    <property type="entry name" value="AP_NUCLEASE_F2_4"/>
    <property type="match status" value="1"/>
</dbReference>
<dbReference type="Proteomes" id="UP000325292">
    <property type="component" value="Chromosome"/>
</dbReference>
<dbReference type="InterPro" id="IPR001719">
    <property type="entry name" value="AP_endonuc_2"/>
</dbReference>
<dbReference type="NCBIfam" id="TIGR00587">
    <property type="entry name" value="nfo"/>
    <property type="match status" value="1"/>
</dbReference>
<protein>
    <recommendedName>
        <fullName evidence="1">Xylose isomerase-like TIM barrel domain-containing protein</fullName>
    </recommendedName>
</protein>
<name>A0ABM6RQQ9_9FIRM</name>
<dbReference type="EMBL" id="CP019454">
    <property type="protein sequence ID" value="AUW93712.1"/>
    <property type="molecule type" value="Genomic_DNA"/>
</dbReference>
<evidence type="ECO:0000259" key="1">
    <source>
        <dbReference type="Pfam" id="PF01261"/>
    </source>
</evidence>
<dbReference type="SUPFAM" id="SSF51658">
    <property type="entry name" value="Xylose isomerase-like"/>
    <property type="match status" value="1"/>
</dbReference>
<reference evidence="2 3" key="1">
    <citation type="journal article" date="2019" name="Sci. Rep.">
        <title>Sulfobacillus thermotolerans: new insights into resistance and metabolic capacities of acidophilic chemolithotrophs.</title>
        <authorList>
            <person name="Panyushkina A.E."/>
            <person name="Babenko V.V."/>
            <person name="Nikitina A.S."/>
            <person name="Selezneva O.V."/>
            <person name="Tsaplina I.A."/>
            <person name="Letarova M.A."/>
            <person name="Kostryukova E.S."/>
            <person name="Letarov A.V."/>
        </authorList>
    </citation>
    <scope>NUCLEOTIDE SEQUENCE [LARGE SCALE GENOMIC DNA]</scope>
    <source>
        <strain evidence="2 3">Kr1</strain>
    </source>
</reference>
<dbReference type="PANTHER" id="PTHR21445:SF0">
    <property type="entry name" value="APURINIC-APYRIMIDINIC ENDONUCLEASE"/>
    <property type="match status" value="1"/>
</dbReference>
<keyword evidence="3" id="KW-1185">Reference proteome</keyword>
<proteinExistence type="predicted"/>
<organism evidence="2 3">
    <name type="scientific">Sulfobacillus thermotolerans</name>
    <dbReference type="NCBI Taxonomy" id="338644"/>
    <lineage>
        <taxon>Bacteria</taxon>
        <taxon>Bacillati</taxon>
        <taxon>Bacillota</taxon>
        <taxon>Clostridia</taxon>
        <taxon>Eubacteriales</taxon>
        <taxon>Clostridiales Family XVII. Incertae Sedis</taxon>
        <taxon>Sulfobacillus</taxon>
    </lineage>
</organism>
<accession>A0ABM6RQQ9</accession>
<dbReference type="InterPro" id="IPR036237">
    <property type="entry name" value="Xyl_isomerase-like_sf"/>
</dbReference>